<organism evidence="1 2">
    <name type="scientific">Lawsonibacter faecis</name>
    <dbReference type="NCBI Taxonomy" id="2763052"/>
    <lineage>
        <taxon>Bacteria</taxon>
        <taxon>Bacillati</taxon>
        <taxon>Bacillota</taxon>
        <taxon>Clostridia</taxon>
        <taxon>Eubacteriales</taxon>
        <taxon>Oscillospiraceae</taxon>
        <taxon>Lawsonibacter</taxon>
    </lineage>
</organism>
<accession>A0A8J6JK74</accession>
<dbReference type="AlphaFoldDB" id="A0A8J6JK74"/>
<name>A0A8J6JK74_9FIRM</name>
<protein>
    <submittedName>
        <fullName evidence="1">Uncharacterized protein</fullName>
    </submittedName>
</protein>
<sequence>MRNRRCEEAGFTALLGAETGQADLEEALERALRETAGDYYCPAPGGF</sequence>
<dbReference type="EMBL" id="JACOPQ010000001">
    <property type="protein sequence ID" value="MBC5735750.1"/>
    <property type="molecule type" value="Genomic_DNA"/>
</dbReference>
<gene>
    <name evidence="1" type="ORF">H8S62_01830</name>
</gene>
<evidence type="ECO:0000313" key="2">
    <source>
        <dbReference type="Proteomes" id="UP000607645"/>
    </source>
</evidence>
<dbReference type="RefSeq" id="WP_186918292.1">
    <property type="nucleotide sequence ID" value="NZ_JACOPQ010000001.1"/>
</dbReference>
<evidence type="ECO:0000313" key="1">
    <source>
        <dbReference type="EMBL" id="MBC5735750.1"/>
    </source>
</evidence>
<keyword evidence="2" id="KW-1185">Reference proteome</keyword>
<dbReference type="Proteomes" id="UP000607645">
    <property type="component" value="Unassembled WGS sequence"/>
</dbReference>
<proteinExistence type="predicted"/>
<comment type="caution">
    <text evidence="1">The sequence shown here is derived from an EMBL/GenBank/DDBJ whole genome shotgun (WGS) entry which is preliminary data.</text>
</comment>
<reference evidence="1" key="1">
    <citation type="submission" date="2020-08" db="EMBL/GenBank/DDBJ databases">
        <title>Genome public.</title>
        <authorList>
            <person name="Liu C."/>
            <person name="Sun Q."/>
        </authorList>
    </citation>
    <scope>NUCLEOTIDE SEQUENCE</scope>
    <source>
        <strain evidence="1">NSJ-52</strain>
    </source>
</reference>